<dbReference type="AlphaFoldDB" id="A0AAQ3ME38"/>
<proteinExistence type="predicted"/>
<keyword evidence="2" id="KW-1185">Reference proteome</keyword>
<dbReference type="EMBL" id="CP138593">
    <property type="protein sequence ID" value="WPH04817.1"/>
    <property type="molecule type" value="Genomic_DNA"/>
</dbReference>
<reference evidence="1 2" key="1">
    <citation type="submission" date="2023-11" db="EMBL/GenBank/DDBJ databases">
        <title>An acidophilic fungus is an integral part of prey digestion in a carnivorous sundew plant.</title>
        <authorList>
            <person name="Tsai I.J."/>
        </authorList>
    </citation>
    <scope>NUCLEOTIDE SEQUENCE [LARGE SCALE GENOMIC DNA]</scope>
    <source>
        <strain evidence="1">169a</strain>
    </source>
</reference>
<dbReference type="Proteomes" id="UP001303373">
    <property type="component" value="Chromosome 14"/>
</dbReference>
<evidence type="ECO:0000313" key="2">
    <source>
        <dbReference type="Proteomes" id="UP001303373"/>
    </source>
</evidence>
<accession>A0AAQ3ME38</accession>
<name>A0AAQ3ME38_9PEZI</name>
<organism evidence="1 2">
    <name type="scientific">Acrodontium crateriforme</name>
    <dbReference type="NCBI Taxonomy" id="150365"/>
    <lineage>
        <taxon>Eukaryota</taxon>
        <taxon>Fungi</taxon>
        <taxon>Dikarya</taxon>
        <taxon>Ascomycota</taxon>
        <taxon>Pezizomycotina</taxon>
        <taxon>Dothideomycetes</taxon>
        <taxon>Dothideomycetidae</taxon>
        <taxon>Mycosphaerellales</taxon>
        <taxon>Teratosphaeriaceae</taxon>
        <taxon>Acrodontium</taxon>
    </lineage>
</organism>
<gene>
    <name evidence="1" type="ORF">R9X50_00771400</name>
</gene>
<protein>
    <submittedName>
        <fullName evidence="1">Uncharacterized protein</fullName>
    </submittedName>
</protein>
<evidence type="ECO:0000313" key="1">
    <source>
        <dbReference type="EMBL" id="WPH04817.1"/>
    </source>
</evidence>
<sequence length="152" mass="17055">MANIYSESYEHPFQLSGSLDQPRTEHIGPYARESLVDFNGSKMLPIGPLSSSPKLHESSSRLILSLILRKEIYADRPIDGYLIHLLLLELIPAINANSQNSRHFLLKHPNDKGDQVLLNVQVVGWANCWVSKLPNDKSVVYAKRGPIRGTVK</sequence>